<keyword evidence="2" id="KW-1185">Reference proteome</keyword>
<sequence length="96" mass="11190">MPYGVCQCQLDVFVLEGVETRREVVEWYPNPMNTLILQGIVKLPHKCLLAGDTFRAVPLSVRHLYRKSNRVVLTRESDQKTWNYRGAWEFHGLDTV</sequence>
<gene>
    <name evidence="1" type="ORF">DPEC_G00117290</name>
</gene>
<reference evidence="1" key="1">
    <citation type="submission" date="2021-05" db="EMBL/GenBank/DDBJ databases">
        <authorList>
            <person name="Pan Q."/>
            <person name="Jouanno E."/>
            <person name="Zahm M."/>
            <person name="Klopp C."/>
            <person name="Cabau C."/>
            <person name="Louis A."/>
            <person name="Berthelot C."/>
            <person name="Parey E."/>
            <person name="Roest Crollius H."/>
            <person name="Montfort J."/>
            <person name="Robinson-Rechavi M."/>
            <person name="Bouchez O."/>
            <person name="Lampietro C."/>
            <person name="Lopez Roques C."/>
            <person name="Donnadieu C."/>
            <person name="Postlethwait J."/>
            <person name="Bobe J."/>
            <person name="Dillon D."/>
            <person name="Chandos A."/>
            <person name="von Hippel F."/>
            <person name="Guiguen Y."/>
        </authorList>
    </citation>
    <scope>NUCLEOTIDE SEQUENCE</scope>
    <source>
        <strain evidence="1">YG-Jan2019</strain>
    </source>
</reference>
<name>A0ACC2GVJ1_DALPE</name>
<evidence type="ECO:0000313" key="1">
    <source>
        <dbReference type="EMBL" id="KAJ8007418.1"/>
    </source>
</evidence>
<evidence type="ECO:0000313" key="2">
    <source>
        <dbReference type="Proteomes" id="UP001157502"/>
    </source>
</evidence>
<dbReference type="EMBL" id="CM055736">
    <property type="protein sequence ID" value="KAJ8007418.1"/>
    <property type="molecule type" value="Genomic_DNA"/>
</dbReference>
<dbReference type="Proteomes" id="UP001157502">
    <property type="component" value="Chromosome 9"/>
</dbReference>
<proteinExistence type="predicted"/>
<accession>A0ACC2GVJ1</accession>
<comment type="caution">
    <text evidence="1">The sequence shown here is derived from an EMBL/GenBank/DDBJ whole genome shotgun (WGS) entry which is preliminary data.</text>
</comment>
<protein>
    <submittedName>
        <fullName evidence="1">Uncharacterized protein</fullName>
    </submittedName>
</protein>
<organism evidence="1 2">
    <name type="scientific">Dallia pectoralis</name>
    <name type="common">Alaska blackfish</name>
    <dbReference type="NCBI Taxonomy" id="75939"/>
    <lineage>
        <taxon>Eukaryota</taxon>
        <taxon>Metazoa</taxon>
        <taxon>Chordata</taxon>
        <taxon>Craniata</taxon>
        <taxon>Vertebrata</taxon>
        <taxon>Euteleostomi</taxon>
        <taxon>Actinopterygii</taxon>
        <taxon>Neopterygii</taxon>
        <taxon>Teleostei</taxon>
        <taxon>Protacanthopterygii</taxon>
        <taxon>Esociformes</taxon>
        <taxon>Umbridae</taxon>
        <taxon>Dallia</taxon>
    </lineage>
</organism>